<dbReference type="RefSeq" id="WP_153729218.1">
    <property type="nucleotide sequence ID" value="NZ_WJNH01000008.1"/>
</dbReference>
<feature type="compositionally biased region" description="Basic and acidic residues" evidence="1">
    <location>
        <begin position="125"/>
        <end position="143"/>
    </location>
</feature>
<feature type="compositionally biased region" description="Basic and acidic residues" evidence="1">
    <location>
        <begin position="185"/>
        <end position="198"/>
    </location>
</feature>
<dbReference type="AlphaFoldDB" id="A0A6G1X8R4"/>
<name>A0A6G1X8R4_9BACI</name>
<protein>
    <recommendedName>
        <fullName evidence="2">PepSY domain-containing protein</fullName>
    </recommendedName>
</protein>
<accession>A0A6G1X8R4</accession>
<feature type="domain" description="PepSY" evidence="2">
    <location>
        <begin position="210"/>
        <end position="264"/>
    </location>
</feature>
<evidence type="ECO:0000313" key="4">
    <source>
        <dbReference type="Proteomes" id="UP000480185"/>
    </source>
</evidence>
<keyword evidence="4" id="KW-1185">Reference proteome</keyword>
<gene>
    <name evidence="3" type="ORF">GH754_13610</name>
</gene>
<proteinExistence type="predicted"/>
<organism evidence="3 4">
    <name type="scientific">Salinibacillus xinjiangensis</name>
    <dbReference type="NCBI Taxonomy" id="1229268"/>
    <lineage>
        <taxon>Bacteria</taxon>
        <taxon>Bacillati</taxon>
        <taxon>Bacillota</taxon>
        <taxon>Bacilli</taxon>
        <taxon>Bacillales</taxon>
        <taxon>Bacillaceae</taxon>
        <taxon>Salinibacillus</taxon>
    </lineage>
</organism>
<reference evidence="3 4" key="1">
    <citation type="submission" date="2019-11" db="EMBL/GenBank/DDBJ databases">
        <authorList>
            <person name="Li J."/>
        </authorList>
    </citation>
    <scope>NUCLEOTIDE SEQUENCE [LARGE SCALE GENOMIC DNA]</scope>
    <source>
        <strain evidence="3 4">J4</strain>
    </source>
</reference>
<dbReference type="EMBL" id="WJNH01000008">
    <property type="protein sequence ID" value="MRG87332.1"/>
    <property type="molecule type" value="Genomic_DNA"/>
</dbReference>
<feature type="region of interest" description="Disordered" evidence="1">
    <location>
        <begin position="98"/>
        <end position="198"/>
    </location>
</feature>
<dbReference type="InterPro" id="IPR025711">
    <property type="entry name" value="PepSY"/>
</dbReference>
<dbReference type="Pfam" id="PF03413">
    <property type="entry name" value="PepSY"/>
    <property type="match status" value="2"/>
</dbReference>
<feature type="domain" description="PepSY" evidence="2">
    <location>
        <begin position="34"/>
        <end position="89"/>
    </location>
</feature>
<dbReference type="Proteomes" id="UP000480185">
    <property type="component" value="Unassembled WGS sequence"/>
</dbReference>
<feature type="compositionally biased region" description="Basic and acidic residues" evidence="1">
    <location>
        <begin position="162"/>
        <end position="175"/>
    </location>
</feature>
<dbReference type="OrthoDB" id="5361545at2"/>
<evidence type="ECO:0000313" key="3">
    <source>
        <dbReference type="EMBL" id="MRG87332.1"/>
    </source>
</evidence>
<evidence type="ECO:0000256" key="1">
    <source>
        <dbReference type="SAM" id="MobiDB-lite"/>
    </source>
</evidence>
<sequence>MKKKVLASIIGIVVAFGVGMGIYQMSGSSSAATLSVEEAKELAQSQFPGEVVEVEFEKRGNKAVYEMEIKGDGHEYELVLDGETGEVLRLEEKELTNTKLTAEHKTEVTSENKKETDTSSAKSNTDVKSESKVETETEHDDSSSSKNSNSKDDDTDNTNQPKQEKKNHEDDDKKASSNNDDDNDDKNGDSKEEVVHFTEPKKGKLPIIQSQAIAIAKAKLNFEAKVVEIELNDDDERLYYDIEMEGPNHEAEIEVDAYTGNIISISTEREDD</sequence>
<comment type="caution">
    <text evidence="3">The sequence shown here is derived from an EMBL/GenBank/DDBJ whole genome shotgun (WGS) entry which is preliminary data.</text>
</comment>
<evidence type="ECO:0000259" key="2">
    <source>
        <dbReference type="Pfam" id="PF03413"/>
    </source>
</evidence>
<dbReference type="Gene3D" id="3.10.450.40">
    <property type="match status" value="2"/>
</dbReference>
<feature type="compositionally biased region" description="Basic and acidic residues" evidence="1">
    <location>
        <begin position="98"/>
        <end position="117"/>
    </location>
</feature>